<reference evidence="1 2" key="1">
    <citation type="journal article" date="2015" name="Genome Announc.">
        <title>Draft Genome Sequence of Cyanobacterium Hassallia byssoidea Strain VB512170, Isolated from Monuments in India.</title>
        <authorList>
            <person name="Singh D."/>
            <person name="Chandrababunaidu M.M."/>
            <person name="Panda A."/>
            <person name="Sen D."/>
            <person name="Bhattacharyya S."/>
            <person name="Adhikary S.P."/>
            <person name="Tripathy S."/>
        </authorList>
    </citation>
    <scope>NUCLEOTIDE SEQUENCE [LARGE SCALE GENOMIC DNA]</scope>
    <source>
        <strain evidence="1 2">VB512170</strain>
    </source>
</reference>
<organism evidence="1 2">
    <name type="scientific">Hassallia byssoidea VB512170</name>
    <dbReference type="NCBI Taxonomy" id="1304833"/>
    <lineage>
        <taxon>Bacteria</taxon>
        <taxon>Bacillati</taxon>
        <taxon>Cyanobacteriota</taxon>
        <taxon>Cyanophyceae</taxon>
        <taxon>Nostocales</taxon>
        <taxon>Tolypothrichaceae</taxon>
        <taxon>Hassallia</taxon>
    </lineage>
</organism>
<dbReference type="AlphaFoldDB" id="A0A846HJY6"/>
<dbReference type="Proteomes" id="UP000031549">
    <property type="component" value="Unassembled WGS sequence"/>
</dbReference>
<name>A0A846HJY6_9CYAN</name>
<keyword evidence="2" id="KW-1185">Reference proteome</keyword>
<proteinExistence type="predicted"/>
<dbReference type="EMBL" id="JTCM02000135">
    <property type="protein sequence ID" value="NEU76840.1"/>
    <property type="molecule type" value="Genomic_DNA"/>
</dbReference>
<protein>
    <submittedName>
        <fullName evidence="1">Uncharacterized protein</fullName>
    </submittedName>
</protein>
<gene>
    <name evidence="1" type="ORF">PI95_031115</name>
</gene>
<accession>A0A846HJY6</accession>
<dbReference type="RefSeq" id="WP_039741482.1">
    <property type="nucleotide sequence ID" value="NZ_JTCM02000135.1"/>
</dbReference>
<sequence>MAMMFDGTTDSVLADVLNSIRWEIRYNTLCGICDDTPSLAVVIPGADSDENGVFQSEGAFSIINAPAAGNQKTTIAWYRDEGQVRFRIVEVTRAH</sequence>
<evidence type="ECO:0000313" key="1">
    <source>
        <dbReference type="EMBL" id="NEU76840.1"/>
    </source>
</evidence>
<evidence type="ECO:0000313" key="2">
    <source>
        <dbReference type="Proteomes" id="UP000031549"/>
    </source>
</evidence>
<comment type="caution">
    <text evidence="1">The sequence shown here is derived from an EMBL/GenBank/DDBJ whole genome shotgun (WGS) entry which is preliminary data.</text>
</comment>